<dbReference type="InterPro" id="IPR050352">
    <property type="entry name" value="ABCG_transporters"/>
</dbReference>
<dbReference type="GO" id="GO:0140359">
    <property type="term" value="F:ABC-type transporter activity"/>
    <property type="evidence" value="ECO:0007669"/>
    <property type="project" value="InterPro"/>
</dbReference>
<organism evidence="8 9">
    <name type="scientific">Phytophthora infestans</name>
    <name type="common">Potato late blight agent</name>
    <name type="synonym">Botrytis infestans</name>
    <dbReference type="NCBI Taxonomy" id="4787"/>
    <lineage>
        <taxon>Eukaryota</taxon>
        <taxon>Sar</taxon>
        <taxon>Stramenopiles</taxon>
        <taxon>Oomycota</taxon>
        <taxon>Peronosporomycetes</taxon>
        <taxon>Peronosporales</taxon>
        <taxon>Peronosporaceae</taxon>
        <taxon>Phytophthora</taxon>
    </lineage>
</organism>
<feature type="transmembrane region" description="Helical" evidence="6">
    <location>
        <begin position="32"/>
        <end position="53"/>
    </location>
</feature>
<keyword evidence="3 6" id="KW-0812">Transmembrane</keyword>
<protein>
    <submittedName>
        <fullName evidence="8">ABC-2 type transporter</fullName>
    </submittedName>
</protein>
<evidence type="ECO:0000256" key="5">
    <source>
        <dbReference type="ARBA" id="ARBA00023136"/>
    </source>
</evidence>
<keyword evidence="5 6" id="KW-0472">Membrane</keyword>
<dbReference type="GO" id="GO:0016020">
    <property type="term" value="C:membrane"/>
    <property type="evidence" value="ECO:0007669"/>
    <property type="project" value="UniProtKB-SubCell"/>
</dbReference>
<accession>A0A833TKT8</accession>
<feature type="transmembrane region" description="Helical" evidence="6">
    <location>
        <begin position="65"/>
        <end position="88"/>
    </location>
</feature>
<dbReference type="Pfam" id="PF01061">
    <property type="entry name" value="ABC2_membrane"/>
    <property type="match status" value="1"/>
</dbReference>
<proteinExistence type="predicted"/>
<feature type="transmembrane region" description="Helical" evidence="6">
    <location>
        <begin position="178"/>
        <end position="195"/>
    </location>
</feature>
<name>A0A833TKT8_PHYIN</name>
<dbReference type="EMBL" id="WSZM01000043">
    <property type="protein sequence ID" value="KAF4045629.1"/>
    <property type="molecule type" value="Genomic_DNA"/>
</dbReference>
<dbReference type="PANTHER" id="PTHR48041:SF139">
    <property type="entry name" value="PROTEIN SCARLET"/>
    <property type="match status" value="1"/>
</dbReference>
<dbReference type="PANTHER" id="PTHR48041">
    <property type="entry name" value="ABC TRANSPORTER G FAMILY MEMBER 28"/>
    <property type="match status" value="1"/>
</dbReference>
<keyword evidence="2" id="KW-0813">Transport</keyword>
<comment type="caution">
    <text evidence="8">The sequence shown here is derived from an EMBL/GenBank/DDBJ whole genome shotgun (WGS) entry which is preliminary data.</text>
</comment>
<evidence type="ECO:0000256" key="6">
    <source>
        <dbReference type="SAM" id="Phobius"/>
    </source>
</evidence>
<keyword evidence="9" id="KW-1185">Reference proteome</keyword>
<feature type="transmembrane region" description="Helical" evidence="6">
    <location>
        <begin position="261"/>
        <end position="281"/>
    </location>
</feature>
<feature type="domain" description="ABC-2 type transporter transmembrane" evidence="7">
    <location>
        <begin position="14"/>
        <end position="224"/>
    </location>
</feature>
<dbReference type="AlphaFoldDB" id="A0A833TKT8"/>
<evidence type="ECO:0000313" key="9">
    <source>
        <dbReference type="Proteomes" id="UP000602510"/>
    </source>
</evidence>
<evidence type="ECO:0000256" key="3">
    <source>
        <dbReference type="ARBA" id="ARBA00022692"/>
    </source>
</evidence>
<sequence>MLQGEQQLRVSLLTQVSVLAQRNVLRFLRDGFALRVPFIQNLFLAVIVGLIYLQLDLDQKGIQNFSGAFFFLVTNQIVVTANPVFVSVPMELALISREYKAGLYHLFSWFLSKNVSELPMQIILPIVFFVPIYFLMGIGHGFDVYIYMQIVMILVNSCAIGLDYMVSCLVPRVDIAPLIGMVLIMPFMLFGGLLINSDDCPDYFIWIQYVSPVKYGYEAIMKIFWNAVSSIACDTANCTARTGAEVLASYSMTSRSALGDALLLVLLNVAFRAIAFISISYQLRQKK</sequence>
<comment type="subcellular location">
    <subcellularLocation>
        <location evidence="1">Membrane</location>
        <topology evidence="1">Multi-pass membrane protein</topology>
    </subcellularLocation>
</comment>
<evidence type="ECO:0000256" key="2">
    <source>
        <dbReference type="ARBA" id="ARBA00022448"/>
    </source>
</evidence>
<keyword evidence="4 6" id="KW-1133">Transmembrane helix</keyword>
<reference evidence="8" key="1">
    <citation type="submission" date="2020-04" db="EMBL/GenBank/DDBJ databases">
        <title>Hybrid Assembly of Korean Phytophthora infestans isolates.</title>
        <authorList>
            <person name="Prokchorchik M."/>
            <person name="Lee Y."/>
            <person name="Seo J."/>
            <person name="Cho J.-H."/>
            <person name="Park Y.-E."/>
            <person name="Jang D.-C."/>
            <person name="Im J.-S."/>
            <person name="Choi J.-G."/>
            <person name="Park H.-J."/>
            <person name="Lee G.-B."/>
            <person name="Lee Y.-G."/>
            <person name="Hong S.-Y."/>
            <person name="Cho K."/>
            <person name="Sohn K.H."/>
        </authorList>
    </citation>
    <scope>NUCLEOTIDE SEQUENCE</scope>
    <source>
        <strain evidence="8">KR_1_A1</strain>
    </source>
</reference>
<dbReference type="InterPro" id="IPR013525">
    <property type="entry name" value="ABC2_TM"/>
</dbReference>
<evidence type="ECO:0000259" key="7">
    <source>
        <dbReference type="Pfam" id="PF01061"/>
    </source>
</evidence>
<feature type="transmembrane region" description="Helical" evidence="6">
    <location>
        <begin position="144"/>
        <end position="166"/>
    </location>
</feature>
<evidence type="ECO:0000256" key="4">
    <source>
        <dbReference type="ARBA" id="ARBA00022989"/>
    </source>
</evidence>
<evidence type="ECO:0000256" key="1">
    <source>
        <dbReference type="ARBA" id="ARBA00004141"/>
    </source>
</evidence>
<gene>
    <name evidence="8" type="ORF">GN244_ATG02080</name>
</gene>
<dbReference type="Proteomes" id="UP000602510">
    <property type="component" value="Unassembled WGS sequence"/>
</dbReference>
<feature type="transmembrane region" description="Helical" evidence="6">
    <location>
        <begin position="118"/>
        <end position="138"/>
    </location>
</feature>
<evidence type="ECO:0000313" key="8">
    <source>
        <dbReference type="EMBL" id="KAF4045629.1"/>
    </source>
</evidence>